<proteinExistence type="predicted"/>
<accession>A0A1D1USU2</accession>
<sequence length="62" mass="7507">MNTYLLGRAPGFLLRDTAKYWAVKHLVFDNWKTAKHCMSIARFWNLKEYSLLNEHRYRLFGN</sequence>
<name>A0A1D1USU2_RAMVA</name>
<dbReference type="AlphaFoldDB" id="A0A1D1USU2"/>
<evidence type="ECO:0000313" key="1">
    <source>
        <dbReference type="EMBL" id="GAU92739.1"/>
    </source>
</evidence>
<gene>
    <name evidence="1" type="primary">RvY_04783-1</name>
    <name evidence="1" type="synonym">RvY_04783.1</name>
    <name evidence="1" type="ORF">RvY_04783</name>
</gene>
<reference evidence="1 2" key="1">
    <citation type="journal article" date="2016" name="Nat. Commun.">
        <title>Extremotolerant tardigrade genome and improved radiotolerance of human cultured cells by tardigrade-unique protein.</title>
        <authorList>
            <person name="Hashimoto T."/>
            <person name="Horikawa D.D."/>
            <person name="Saito Y."/>
            <person name="Kuwahara H."/>
            <person name="Kozuka-Hata H."/>
            <person name="Shin-I T."/>
            <person name="Minakuchi Y."/>
            <person name="Ohishi K."/>
            <person name="Motoyama A."/>
            <person name="Aizu T."/>
            <person name="Enomoto A."/>
            <person name="Kondo K."/>
            <person name="Tanaka S."/>
            <person name="Hara Y."/>
            <person name="Koshikawa S."/>
            <person name="Sagara H."/>
            <person name="Miura T."/>
            <person name="Yokobori S."/>
            <person name="Miyagawa K."/>
            <person name="Suzuki Y."/>
            <person name="Kubo T."/>
            <person name="Oyama M."/>
            <person name="Kohara Y."/>
            <person name="Fujiyama A."/>
            <person name="Arakawa K."/>
            <person name="Katayama T."/>
            <person name="Toyoda A."/>
            <person name="Kunieda T."/>
        </authorList>
    </citation>
    <scope>NUCLEOTIDE SEQUENCE [LARGE SCALE GENOMIC DNA]</scope>
    <source>
        <strain evidence="1 2">YOKOZUNA-1</strain>
    </source>
</reference>
<dbReference type="Proteomes" id="UP000186922">
    <property type="component" value="Unassembled WGS sequence"/>
</dbReference>
<protein>
    <submittedName>
        <fullName evidence="1">Uncharacterized protein</fullName>
    </submittedName>
</protein>
<dbReference type="EMBL" id="BDGG01000002">
    <property type="protein sequence ID" value="GAU92739.1"/>
    <property type="molecule type" value="Genomic_DNA"/>
</dbReference>
<organism evidence="1 2">
    <name type="scientific">Ramazzottius varieornatus</name>
    <name type="common">Water bear</name>
    <name type="synonym">Tardigrade</name>
    <dbReference type="NCBI Taxonomy" id="947166"/>
    <lineage>
        <taxon>Eukaryota</taxon>
        <taxon>Metazoa</taxon>
        <taxon>Ecdysozoa</taxon>
        <taxon>Tardigrada</taxon>
        <taxon>Eutardigrada</taxon>
        <taxon>Parachela</taxon>
        <taxon>Hypsibioidea</taxon>
        <taxon>Ramazzottiidae</taxon>
        <taxon>Ramazzottius</taxon>
    </lineage>
</organism>
<evidence type="ECO:0000313" key="2">
    <source>
        <dbReference type="Proteomes" id="UP000186922"/>
    </source>
</evidence>
<comment type="caution">
    <text evidence="1">The sequence shown here is derived from an EMBL/GenBank/DDBJ whole genome shotgun (WGS) entry which is preliminary data.</text>
</comment>
<keyword evidence="2" id="KW-1185">Reference proteome</keyword>